<feature type="transmembrane region" description="Helical" evidence="5">
    <location>
        <begin position="299"/>
        <end position="322"/>
    </location>
</feature>
<feature type="transmembrane region" description="Helical" evidence="5">
    <location>
        <begin position="182"/>
        <end position="204"/>
    </location>
</feature>
<evidence type="ECO:0000256" key="3">
    <source>
        <dbReference type="ARBA" id="ARBA00022989"/>
    </source>
</evidence>
<proteinExistence type="predicted"/>
<evidence type="ECO:0000313" key="7">
    <source>
        <dbReference type="Proteomes" id="UP000230750"/>
    </source>
</evidence>
<dbReference type="GO" id="GO:0016020">
    <property type="term" value="C:membrane"/>
    <property type="evidence" value="ECO:0007669"/>
    <property type="project" value="UniProtKB-SubCell"/>
</dbReference>
<dbReference type="PANTHER" id="PTHR11785">
    <property type="entry name" value="AMINO ACID TRANSPORTER"/>
    <property type="match status" value="1"/>
</dbReference>
<evidence type="ECO:0000256" key="4">
    <source>
        <dbReference type="ARBA" id="ARBA00023136"/>
    </source>
</evidence>
<dbReference type="Gene3D" id="1.20.1740.10">
    <property type="entry name" value="Amino acid/polyamine transporter I"/>
    <property type="match status" value="1"/>
</dbReference>
<dbReference type="OrthoDB" id="3257095at2759"/>
<keyword evidence="3 5" id="KW-1133">Transmembrane helix</keyword>
<sequence length="366" mass="40758">MEAMSFAELGSSHPKSGGEFIYIKESFGPLLAFLRVWTNVLIMSPAMAALQTMVIGTYIVTPFLGDCQEPLYGAVRLLAACVMFLIFFINCTSVPLTVRIQSFLTVSKIFGLAVLIGSGLILLFNGHTDSFRNPFHVNQFQFGGLASAFMAGRYAFGGWAILNNLTEEIKNPEKNLPRSIFVTLLLVFTIYMMANITYLTAMTAEEMLASDAVAVIFAKRTLGSWSWVIWVSVVLCAAGQLNGASLSRARMYFVAAREGALPEVLSLVHVRWKTPLPAAAVTVRIFYFRRKLPDLPRPYKVYLIVPGMFIFFNLIIVGMAFYDRPVEAVLGIVTTVIGIPFYLFSRRKNRSNRIQLYMGKLDVSSL</sequence>
<protein>
    <recommendedName>
        <fullName evidence="8">Y+L amino acid transporter 2</fullName>
    </recommendedName>
</protein>
<feature type="transmembrane region" description="Helical" evidence="5">
    <location>
        <begin position="144"/>
        <end position="162"/>
    </location>
</feature>
<comment type="subcellular location">
    <subcellularLocation>
        <location evidence="1">Membrane</location>
        <topology evidence="1">Multi-pass membrane protein</topology>
    </subcellularLocation>
</comment>
<evidence type="ECO:0000313" key="6">
    <source>
        <dbReference type="EMBL" id="PIK52212.1"/>
    </source>
</evidence>
<evidence type="ECO:0000256" key="2">
    <source>
        <dbReference type="ARBA" id="ARBA00022692"/>
    </source>
</evidence>
<evidence type="ECO:0000256" key="1">
    <source>
        <dbReference type="ARBA" id="ARBA00004141"/>
    </source>
</evidence>
<keyword evidence="4 5" id="KW-0472">Membrane</keyword>
<dbReference type="PIRSF" id="PIRSF006060">
    <property type="entry name" value="AA_transporter"/>
    <property type="match status" value="1"/>
</dbReference>
<comment type="caution">
    <text evidence="6">The sequence shown here is derived from an EMBL/GenBank/DDBJ whole genome shotgun (WGS) entry which is preliminary data.</text>
</comment>
<feature type="transmembrane region" description="Helical" evidence="5">
    <location>
        <begin position="71"/>
        <end position="91"/>
    </location>
</feature>
<feature type="transmembrane region" description="Helical" evidence="5">
    <location>
        <begin position="224"/>
        <end position="241"/>
    </location>
</feature>
<organism evidence="6 7">
    <name type="scientific">Stichopus japonicus</name>
    <name type="common">Sea cucumber</name>
    <dbReference type="NCBI Taxonomy" id="307972"/>
    <lineage>
        <taxon>Eukaryota</taxon>
        <taxon>Metazoa</taxon>
        <taxon>Echinodermata</taxon>
        <taxon>Eleutherozoa</taxon>
        <taxon>Echinozoa</taxon>
        <taxon>Holothuroidea</taxon>
        <taxon>Aspidochirotacea</taxon>
        <taxon>Aspidochirotida</taxon>
        <taxon>Stichopodidae</taxon>
        <taxon>Apostichopus</taxon>
    </lineage>
</organism>
<dbReference type="PANTHER" id="PTHR11785:SF375">
    <property type="entry name" value="AMINO ACID TRANSPORTER"/>
    <property type="match status" value="1"/>
</dbReference>
<dbReference type="EMBL" id="MRZV01000339">
    <property type="protein sequence ID" value="PIK52212.1"/>
    <property type="molecule type" value="Genomic_DNA"/>
</dbReference>
<feature type="transmembrane region" description="Helical" evidence="5">
    <location>
        <begin position="36"/>
        <end position="59"/>
    </location>
</feature>
<dbReference type="Proteomes" id="UP000230750">
    <property type="component" value="Unassembled WGS sequence"/>
</dbReference>
<dbReference type="STRING" id="307972.A0A2G8KW62"/>
<feature type="transmembrane region" description="Helical" evidence="5">
    <location>
        <begin position="103"/>
        <end position="124"/>
    </location>
</feature>
<dbReference type="GO" id="GO:0015179">
    <property type="term" value="F:L-amino acid transmembrane transporter activity"/>
    <property type="evidence" value="ECO:0007669"/>
    <property type="project" value="TreeGrafter"/>
</dbReference>
<keyword evidence="7" id="KW-1185">Reference proteome</keyword>
<gene>
    <name evidence="6" type="ORF">BSL78_10914</name>
</gene>
<feature type="transmembrane region" description="Helical" evidence="5">
    <location>
        <begin position="328"/>
        <end position="345"/>
    </location>
</feature>
<dbReference type="Pfam" id="PF13520">
    <property type="entry name" value="AA_permease_2"/>
    <property type="match status" value="1"/>
</dbReference>
<accession>A0A2G8KW62</accession>
<dbReference type="AlphaFoldDB" id="A0A2G8KW62"/>
<name>A0A2G8KW62_STIJA</name>
<evidence type="ECO:0000256" key="5">
    <source>
        <dbReference type="SAM" id="Phobius"/>
    </source>
</evidence>
<dbReference type="InterPro" id="IPR002293">
    <property type="entry name" value="AA/rel_permease1"/>
</dbReference>
<reference evidence="6 7" key="1">
    <citation type="journal article" date="2017" name="PLoS Biol.">
        <title>The sea cucumber genome provides insights into morphological evolution and visceral regeneration.</title>
        <authorList>
            <person name="Zhang X."/>
            <person name="Sun L."/>
            <person name="Yuan J."/>
            <person name="Sun Y."/>
            <person name="Gao Y."/>
            <person name="Zhang L."/>
            <person name="Li S."/>
            <person name="Dai H."/>
            <person name="Hamel J.F."/>
            <person name="Liu C."/>
            <person name="Yu Y."/>
            <person name="Liu S."/>
            <person name="Lin W."/>
            <person name="Guo K."/>
            <person name="Jin S."/>
            <person name="Xu P."/>
            <person name="Storey K.B."/>
            <person name="Huan P."/>
            <person name="Zhang T."/>
            <person name="Zhou Y."/>
            <person name="Zhang J."/>
            <person name="Lin C."/>
            <person name="Li X."/>
            <person name="Xing L."/>
            <person name="Huo D."/>
            <person name="Sun M."/>
            <person name="Wang L."/>
            <person name="Mercier A."/>
            <person name="Li F."/>
            <person name="Yang H."/>
            <person name="Xiang J."/>
        </authorList>
    </citation>
    <scope>NUCLEOTIDE SEQUENCE [LARGE SCALE GENOMIC DNA]</scope>
    <source>
        <strain evidence="6">Shaxun</strain>
        <tissue evidence="6">Muscle</tissue>
    </source>
</reference>
<evidence type="ECO:0008006" key="8">
    <source>
        <dbReference type="Google" id="ProtNLM"/>
    </source>
</evidence>
<keyword evidence="2 5" id="KW-0812">Transmembrane</keyword>
<dbReference type="InterPro" id="IPR050598">
    <property type="entry name" value="AminoAcid_Transporter"/>
</dbReference>